<dbReference type="EMBL" id="CM034392">
    <property type="protein sequence ID" value="KAJ0180294.1"/>
    <property type="molecule type" value="Genomic_DNA"/>
</dbReference>
<reference evidence="1 2" key="1">
    <citation type="journal article" date="2021" name="Front. Genet.">
        <title>Chromosome-Level Genome Assembly Reveals Significant Gene Expansion in the Toll and IMD Signaling Pathways of Dendrolimus kikuchii.</title>
        <authorList>
            <person name="Zhou J."/>
            <person name="Wu P."/>
            <person name="Xiong Z."/>
            <person name="Liu N."/>
            <person name="Zhao N."/>
            <person name="Ji M."/>
            <person name="Qiu Y."/>
            <person name="Yang B."/>
        </authorList>
    </citation>
    <scope>NUCLEOTIDE SEQUENCE [LARGE SCALE GENOMIC DNA]</scope>
    <source>
        <strain evidence="1">Ann1</strain>
    </source>
</reference>
<name>A0ACC1D950_9NEOP</name>
<evidence type="ECO:0000313" key="1">
    <source>
        <dbReference type="EMBL" id="KAJ0180294.1"/>
    </source>
</evidence>
<protein>
    <submittedName>
        <fullName evidence="1">Uncharacterized protein</fullName>
    </submittedName>
</protein>
<dbReference type="Proteomes" id="UP000824533">
    <property type="component" value="Linkage Group LG06"/>
</dbReference>
<gene>
    <name evidence="1" type="ORF">K1T71_003698</name>
</gene>
<evidence type="ECO:0000313" key="2">
    <source>
        <dbReference type="Proteomes" id="UP000824533"/>
    </source>
</evidence>
<accession>A0ACC1D950</accession>
<organism evidence="1 2">
    <name type="scientific">Dendrolimus kikuchii</name>
    <dbReference type="NCBI Taxonomy" id="765133"/>
    <lineage>
        <taxon>Eukaryota</taxon>
        <taxon>Metazoa</taxon>
        <taxon>Ecdysozoa</taxon>
        <taxon>Arthropoda</taxon>
        <taxon>Hexapoda</taxon>
        <taxon>Insecta</taxon>
        <taxon>Pterygota</taxon>
        <taxon>Neoptera</taxon>
        <taxon>Endopterygota</taxon>
        <taxon>Lepidoptera</taxon>
        <taxon>Glossata</taxon>
        <taxon>Ditrysia</taxon>
        <taxon>Bombycoidea</taxon>
        <taxon>Lasiocampidae</taxon>
        <taxon>Dendrolimus</taxon>
    </lineage>
</organism>
<keyword evidence="2" id="KW-1185">Reference proteome</keyword>
<proteinExistence type="predicted"/>
<sequence length="307" mass="34643">MGPAAANHKPWLIPKKSKLFLEQSIRERENAIPMHVLFQQDLNRLRLMAARTLLDVHVKSDNSVGTGSMEHVRLSAEVEGLGPVFRMTLIIENKSPDKAVIDLSILFHVHTMYYKVSQPFIKVPLLSPGSKLEFPTKVEEVFEDSINPDAIFRPVTGGGTERSLIKVLLLKEGKQTPVLAATVQMPPTDPMMLPFEKIEAVTVQYLLRPRSLSTPRSHKPANMSLEENFKTVADKVRNWKTKPSDDENLALYSLYKQAVFGDVNISEPSGIVEKAKFKAWTKRKGMSQDDARTQYIEMAEKLQSKYA</sequence>
<comment type="caution">
    <text evidence="1">The sequence shown here is derived from an EMBL/GenBank/DDBJ whole genome shotgun (WGS) entry which is preliminary data.</text>
</comment>